<dbReference type="NCBIfam" id="TIGR01378">
    <property type="entry name" value="thi_PPkinase"/>
    <property type="match status" value="1"/>
</dbReference>
<evidence type="ECO:0000259" key="6">
    <source>
        <dbReference type="SMART" id="SM00983"/>
    </source>
</evidence>
<keyword evidence="1 7" id="KW-0808">Transferase</keyword>
<dbReference type="InterPro" id="IPR036371">
    <property type="entry name" value="TPK_B1-bd_sf"/>
</dbReference>
<evidence type="ECO:0000256" key="3">
    <source>
        <dbReference type="ARBA" id="ARBA00022777"/>
    </source>
</evidence>
<dbReference type="Gene3D" id="3.40.50.10240">
    <property type="entry name" value="Thiamin pyrophosphokinase, catalytic domain"/>
    <property type="match status" value="1"/>
</dbReference>
<keyword evidence="8" id="KW-1185">Reference proteome</keyword>
<evidence type="ECO:0000313" key="7">
    <source>
        <dbReference type="EMBL" id="MDY0405923.1"/>
    </source>
</evidence>
<feature type="domain" description="Thiamin pyrophosphokinase thiamin-binding" evidence="6">
    <location>
        <begin position="141"/>
        <end position="207"/>
    </location>
</feature>
<dbReference type="Pfam" id="PF04263">
    <property type="entry name" value="TPK_catalytic"/>
    <property type="match status" value="1"/>
</dbReference>
<dbReference type="SUPFAM" id="SSF63862">
    <property type="entry name" value="Thiamin pyrophosphokinase, substrate-binding domain"/>
    <property type="match status" value="1"/>
</dbReference>
<dbReference type="SUPFAM" id="SSF63999">
    <property type="entry name" value="Thiamin pyrophosphokinase, catalytic domain"/>
    <property type="match status" value="1"/>
</dbReference>
<keyword evidence="3" id="KW-0418">Kinase</keyword>
<evidence type="ECO:0000313" key="8">
    <source>
        <dbReference type="Proteomes" id="UP001228376"/>
    </source>
</evidence>
<dbReference type="Proteomes" id="UP001228376">
    <property type="component" value="Unassembled WGS sequence"/>
</dbReference>
<dbReference type="GO" id="GO:0004788">
    <property type="term" value="F:thiamine diphosphokinase activity"/>
    <property type="evidence" value="ECO:0007669"/>
    <property type="project" value="UniProtKB-EC"/>
</dbReference>
<name>A0ABU5CK71_9BACI</name>
<evidence type="ECO:0000256" key="1">
    <source>
        <dbReference type="ARBA" id="ARBA00022679"/>
    </source>
</evidence>
<accession>A0ABU5CK71</accession>
<gene>
    <name evidence="7" type="ORF">P5G51_011460</name>
</gene>
<reference evidence="7 8" key="1">
    <citation type="submission" date="2023-10" db="EMBL/GenBank/DDBJ databases">
        <title>179-bfca-hs.</title>
        <authorList>
            <person name="Miliotis G."/>
            <person name="Sengupta P."/>
            <person name="Hameed A."/>
            <person name="Chuvochina M."/>
            <person name="Mcdonagh F."/>
            <person name="Simpson A.C."/>
            <person name="Singh N.K."/>
            <person name="Rekha P.D."/>
            <person name="Raman K."/>
            <person name="Hugenholtz P."/>
            <person name="Venkateswaran K."/>
        </authorList>
    </citation>
    <scope>NUCLEOTIDE SEQUENCE [LARGE SCALE GENOMIC DNA]</scope>
    <source>
        <strain evidence="7 8">179-BFC-A-HS</strain>
    </source>
</reference>
<dbReference type="EC" id="2.7.6.2" evidence="5"/>
<dbReference type="RefSeq" id="WP_306065422.1">
    <property type="nucleotide sequence ID" value="NZ_JAROCA020000001.1"/>
</dbReference>
<comment type="caution">
    <text evidence="7">The sequence shown here is derived from an EMBL/GenBank/DDBJ whole genome shotgun (WGS) entry which is preliminary data.</text>
</comment>
<keyword evidence="4" id="KW-0067">ATP-binding</keyword>
<dbReference type="InterPro" id="IPR053149">
    <property type="entry name" value="TPK"/>
</dbReference>
<keyword evidence="2" id="KW-0547">Nucleotide-binding</keyword>
<evidence type="ECO:0000256" key="5">
    <source>
        <dbReference type="NCBIfam" id="TIGR01378"/>
    </source>
</evidence>
<dbReference type="InterPro" id="IPR007373">
    <property type="entry name" value="Thiamin_PyroPKinase_B1-bd"/>
</dbReference>
<dbReference type="Pfam" id="PF04265">
    <property type="entry name" value="TPK_B1_binding"/>
    <property type="match status" value="1"/>
</dbReference>
<dbReference type="PANTHER" id="PTHR41299:SF1">
    <property type="entry name" value="THIAMINE PYROPHOSPHOKINASE"/>
    <property type="match status" value="1"/>
</dbReference>
<dbReference type="InterPro" id="IPR036759">
    <property type="entry name" value="TPK_catalytic_sf"/>
</dbReference>
<protein>
    <recommendedName>
        <fullName evidence="5">Thiamine diphosphokinase</fullName>
        <ecNumber evidence="5">2.7.6.2</ecNumber>
    </recommendedName>
</protein>
<evidence type="ECO:0000256" key="4">
    <source>
        <dbReference type="ARBA" id="ARBA00022840"/>
    </source>
</evidence>
<dbReference type="PANTHER" id="PTHR41299">
    <property type="entry name" value="THIAMINE PYROPHOSPHOKINASE"/>
    <property type="match status" value="1"/>
</dbReference>
<dbReference type="CDD" id="cd07995">
    <property type="entry name" value="TPK"/>
    <property type="match status" value="1"/>
</dbReference>
<dbReference type="InterPro" id="IPR007371">
    <property type="entry name" value="TPK_catalytic"/>
</dbReference>
<dbReference type="InterPro" id="IPR006282">
    <property type="entry name" value="Thi_PPkinase"/>
</dbReference>
<dbReference type="SMART" id="SM00983">
    <property type="entry name" value="TPK_B1_binding"/>
    <property type="match status" value="1"/>
</dbReference>
<dbReference type="EMBL" id="JAROCA020000001">
    <property type="protein sequence ID" value="MDY0405923.1"/>
    <property type="molecule type" value="Genomic_DNA"/>
</dbReference>
<proteinExistence type="predicted"/>
<sequence>MKVGIIAGGPEDLLPDLSAYVNDIDVWIGADRGAVVLLEKGLPIDYAIGDFDSIADPQRKSLETKAKVFRKYPSEKNETDLELAIIQAIELQPQSVYLFGATGGRLDHTLVNLQILLRFAEHDMDAAVVDRLNIVTLAQHGTHTIQNDRQYPYISFIPMTPTVTGLTLNNFYYPLTDQTITFGSTLCVSNKLTANCGTFSIDKGIVLIIKSRDA</sequence>
<evidence type="ECO:0000256" key="2">
    <source>
        <dbReference type="ARBA" id="ARBA00022741"/>
    </source>
</evidence>
<organism evidence="7 8">
    <name type="scientific">Tigheibacillus jepli</name>
    <dbReference type="NCBI Taxonomy" id="3035914"/>
    <lineage>
        <taxon>Bacteria</taxon>
        <taxon>Bacillati</taxon>
        <taxon>Bacillota</taxon>
        <taxon>Bacilli</taxon>
        <taxon>Bacillales</taxon>
        <taxon>Bacillaceae</taxon>
        <taxon>Tigheibacillus</taxon>
    </lineage>
</organism>